<organism evidence="2">
    <name type="scientific">candidate division WOR-3 bacterium</name>
    <dbReference type="NCBI Taxonomy" id="2052148"/>
    <lineage>
        <taxon>Bacteria</taxon>
        <taxon>Bacteria division WOR-3</taxon>
    </lineage>
</organism>
<protein>
    <recommendedName>
        <fullName evidence="3">Guanylate cyclase domain-containing protein</fullName>
    </recommendedName>
</protein>
<dbReference type="AlphaFoldDB" id="A0A7C4TDB3"/>
<accession>A0A7C4TDB3</accession>
<evidence type="ECO:0000313" key="2">
    <source>
        <dbReference type="EMBL" id="HGV97402.1"/>
    </source>
</evidence>
<dbReference type="EMBL" id="DTGZ01000070">
    <property type="protein sequence ID" value="HGV97402.1"/>
    <property type="molecule type" value="Genomic_DNA"/>
</dbReference>
<reference evidence="2" key="1">
    <citation type="journal article" date="2020" name="mSystems">
        <title>Genome- and Community-Level Interaction Insights into Carbon Utilization and Element Cycling Functions of Hydrothermarchaeota in Hydrothermal Sediment.</title>
        <authorList>
            <person name="Zhou Z."/>
            <person name="Liu Y."/>
            <person name="Xu W."/>
            <person name="Pan J."/>
            <person name="Luo Z.H."/>
            <person name="Li M."/>
        </authorList>
    </citation>
    <scope>NUCLEOTIDE SEQUENCE [LARGE SCALE GENOMIC DNA]</scope>
    <source>
        <strain evidence="2">SpSt-774</strain>
    </source>
</reference>
<gene>
    <name evidence="2" type="ORF">ENV60_03785</name>
</gene>
<dbReference type="InterPro" id="IPR029787">
    <property type="entry name" value="Nucleotide_cyclase"/>
</dbReference>
<dbReference type="Gene3D" id="3.30.70.1230">
    <property type="entry name" value="Nucleotide cyclase"/>
    <property type="match status" value="1"/>
</dbReference>
<evidence type="ECO:0000256" key="1">
    <source>
        <dbReference type="SAM" id="Coils"/>
    </source>
</evidence>
<feature type="coiled-coil region" evidence="1">
    <location>
        <begin position="269"/>
        <end position="296"/>
    </location>
</feature>
<dbReference type="SUPFAM" id="SSF55073">
    <property type="entry name" value="Nucleotide cyclase"/>
    <property type="match status" value="1"/>
</dbReference>
<comment type="caution">
    <text evidence="2">The sequence shown here is derived from an EMBL/GenBank/DDBJ whole genome shotgun (WGS) entry which is preliminary data.</text>
</comment>
<proteinExistence type="predicted"/>
<name>A0A7C4TDB3_UNCW3</name>
<keyword evidence="1" id="KW-0175">Coiled coil</keyword>
<sequence length="806" mass="93700">MLRNEFEEILIVETPYYQRLKMIYREVTRYKRDLQILEKLFPGDPLLKFFSQKEGRELVFLGRKIFALQTEFIQNYLQFLRDESLTRWEQFFERYSNNLFEIYKKFIEGDGNRVFIFEIVNRKLLRDILTKETAGMGIDEKSLSVERIGIVVNQLFNYIRNSLARGVITVSSPILDSYGKIPLLPRCGRNEMIKLLNKTILKNGLPEPVFSALMKFVITSRYQEDFKGITEEIEKLGVLLTRERIIEILNSHFCLPDETSFERISDFIQTRAQGAIEALEIKIASIEKEIKDLETRIPSEYKVLGEELISIAQNLTTEESIDIRLKKIKRNLLSFAYDLKRLKREYQEYCEQKSELEGITKLKSSKFVQFIKKEEWETFLSLFIGERRLNLSEEQFQSLMKETINEIKNERSAMEIINELKTPGLFKERYNYEEVTRRFDKIIEEVIRPLTISFLLEELIEYYPKVGVKPEMENIRYLAEEAVSGKVSLIEKEIKPKPLPETPPPLNIHRYKNLVSVLVYDIRGSTFMGTKLKNALKESEIRNLFQETMLTVVEKYGGLPIKDTGDGGIIFFARNNYAIKKGETIIPEPGSVLDAVRCGLEMTKEAMSFVQENINRYKDWFQEAEERKIDFEGATYATLPPSYQAIFQIGVGIASGEYPGEVYLDKNAFGDPDLTGMLVREANFYAKIKSKEKSTVVCDDSTVYNLLLNIEKFSFLSDAGWRMDSLFLDIEQGLEYWINQKVTRRGFILDFYKILLSRLGEEVIHPGHIRILLGVSDIVINESGEIRDGKGGRGKYIFEVSQEAIK</sequence>
<evidence type="ECO:0008006" key="3">
    <source>
        <dbReference type="Google" id="ProtNLM"/>
    </source>
</evidence>